<sequence length="164" mass="17585">MASSSSSGANPLSGQPVPEKLTRNNFLLWKTQILPAIRGARMEGYITGAKQAPAAEIDAKEGDKVVKVTNPAYETWVAEDQQVLGYILALVSKEILTQVVNTETAAEAWRAITTMLSSQSRARALNTRLALCLWKTRGLGDLLNSSAGPKLAFGCTSVPVDLIL</sequence>
<reference evidence="1" key="3">
    <citation type="submission" date="2006-01" db="EMBL/GenBank/DDBJ databases">
        <authorList>
            <person name="Buell R."/>
        </authorList>
    </citation>
    <scope>NUCLEOTIDE SEQUENCE</scope>
</reference>
<organism evidence="1">
    <name type="scientific">Oryza sativa subsp. japonica</name>
    <name type="common">Rice</name>
    <dbReference type="NCBI Taxonomy" id="39947"/>
    <lineage>
        <taxon>Eukaryota</taxon>
        <taxon>Viridiplantae</taxon>
        <taxon>Streptophyta</taxon>
        <taxon>Embryophyta</taxon>
        <taxon>Tracheophyta</taxon>
        <taxon>Spermatophyta</taxon>
        <taxon>Magnoliopsida</taxon>
        <taxon>Liliopsida</taxon>
        <taxon>Poales</taxon>
        <taxon>Poaceae</taxon>
        <taxon>BOP clade</taxon>
        <taxon>Oryzoideae</taxon>
        <taxon>Oryzeae</taxon>
        <taxon>Oryzinae</taxon>
        <taxon>Oryza</taxon>
        <taxon>Oryza sativa</taxon>
    </lineage>
</organism>
<dbReference type="AlphaFoldDB" id="Q2QPT2"/>
<gene>
    <name evidence="1" type="ordered locus">LOC_Os12g33390</name>
</gene>
<protein>
    <submittedName>
        <fullName evidence="1">Retrotransposon protein, putative, Ty1-copia subclass</fullName>
    </submittedName>
</protein>
<dbReference type="PANTHER" id="PTHR47481">
    <property type="match status" value="1"/>
</dbReference>
<dbReference type="EMBL" id="DP000011">
    <property type="protein sequence ID" value="ABA98735.1"/>
    <property type="molecule type" value="Genomic_DNA"/>
</dbReference>
<proteinExistence type="predicted"/>
<reference evidence="1" key="2">
    <citation type="submission" date="2005-04" db="EMBL/GenBank/DDBJ databases">
        <authorList>
            <person name="Buell C.R."/>
            <person name="Wing R.A."/>
            <person name="McCombie W.A."/>
            <person name="Ouyang S."/>
        </authorList>
    </citation>
    <scope>NUCLEOTIDE SEQUENCE</scope>
</reference>
<dbReference type="Pfam" id="PF14223">
    <property type="entry name" value="Retrotran_gag_2"/>
    <property type="match status" value="1"/>
</dbReference>
<accession>Q2QPT2</accession>
<evidence type="ECO:0000313" key="1">
    <source>
        <dbReference type="EMBL" id="ABA98735.1"/>
    </source>
</evidence>
<name>Q2QPT2_ORYSJ</name>
<reference evidence="1" key="1">
    <citation type="journal article" date="2005" name="BMC Biol.">
        <title>The sequence of rice chromosomes 11 and 12, rich in disease resistance genes and recent gene duplications.</title>
        <authorList>
            <consortium name="The rice chromosomes 11 and 12 sequencing consortia"/>
        </authorList>
    </citation>
    <scope>NUCLEOTIDE SEQUENCE [LARGE SCALE GENOMIC DNA]</scope>
</reference>
<dbReference type="PANTHER" id="PTHR47481:SF31">
    <property type="entry name" value="OS01G0873500 PROTEIN"/>
    <property type="match status" value="1"/>
</dbReference>